<dbReference type="PROSITE" id="PS51257">
    <property type="entry name" value="PROKAR_LIPOPROTEIN"/>
    <property type="match status" value="1"/>
</dbReference>
<reference evidence="1 4" key="1">
    <citation type="journal article" date="2018" name="Int. J. Syst. Evol. Microbiol.">
        <title>Draft Genome Sequence of Faecalimonas umbilicata JCM 30896T, an Acetate-Producing Bacterium Isolated from Human Feces.</title>
        <authorList>
            <person name="Sakamoto M."/>
            <person name="Ikeyama N."/>
            <person name="Yuki M."/>
            <person name="Ohkuma M."/>
        </authorList>
    </citation>
    <scope>NUCLEOTIDE SEQUENCE [LARGE SCALE GENOMIC DNA]</scope>
    <source>
        <strain evidence="1 4">EGH7</strain>
    </source>
</reference>
<evidence type="ECO:0000313" key="4">
    <source>
        <dbReference type="Proteomes" id="UP000702954"/>
    </source>
</evidence>
<organism evidence="2 3">
    <name type="scientific">Faecalimonas umbilicata</name>
    <dbReference type="NCBI Taxonomy" id="1912855"/>
    <lineage>
        <taxon>Bacteria</taxon>
        <taxon>Bacillati</taxon>
        <taxon>Bacillota</taxon>
        <taxon>Clostridia</taxon>
        <taxon>Lachnospirales</taxon>
        <taxon>Lachnospiraceae</taxon>
        <taxon>Faecalimonas</taxon>
    </lineage>
</organism>
<name>A0A4R3JKE9_9FIRM</name>
<dbReference type="Proteomes" id="UP000294613">
    <property type="component" value="Unassembled WGS sequence"/>
</dbReference>
<evidence type="ECO:0000313" key="1">
    <source>
        <dbReference type="EMBL" id="GBU04407.1"/>
    </source>
</evidence>
<dbReference type="AlphaFoldDB" id="A0A4R3JKE9"/>
<dbReference type="Proteomes" id="UP000702954">
    <property type="component" value="Unassembled WGS sequence"/>
</dbReference>
<proteinExistence type="predicted"/>
<gene>
    <name evidence="2" type="ORF">EDD74_1189</name>
    <name evidence="1" type="ORF">FAEUMB_09480</name>
</gene>
<keyword evidence="4" id="KW-1185">Reference proteome</keyword>
<reference evidence="2 3" key="2">
    <citation type="submission" date="2019-03" db="EMBL/GenBank/DDBJ databases">
        <title>Genomic Encyclopedia of Type Strains, Phase IV (KMG-IV): sequencing the most valuable type-strain genomes for metagenomic binning, comparative biology and taxonomic classification.</title>
        <authorList>
            <person name="Goeker M."/>
        </authorList>
    </citation>
    <scope>NUCLEOTIDE SEQUENCE [LARGE SCALE GENOMIC DNA]</scope>
    <source>
        <strain evidence="2 3">DSM 103426</strain>
    </source>
</reference>
<dbReference type="RefSeq" id="WP_116441309.1">
    <property type="nucleotide sequence ID" value="NZ_BHEO01000002.1"/>
</dbReference>
<evidence type="ECO:0000313" key="2">
    <source>
        <dbReference type="EMBL" id="TCS66676.1"/>
    </source>
</evidence>
<evidence type="ECO:0008006" key="5">
    <source>
        <dbReference type="Google" id="ProtNLM"/>
    </source>
</evidence>
<sequence>MKKKSRMIGVLLASVLILGTGCGKKENTTKEKEEIPTVEGVYLTYGEEQEFYIFADIKNETLFEAEIPDGKLFDKNGEKISKENLQAGDTIEIYGNGAVTQSLPPQYAGVTKMIRTEKGDQKIAEKYQPLIDAFYQAPDPSEIPTLSIENYQKLAIVSTSISPVSYDWSYTEDDGTTESQKAEEGSILEQYQAGVLPEIICDAEDKSLKFMFSRKPEKVTVKKWSMETLSGEEEEFTEQDITMDGSEGELKEAEVNSVYELEAVWENGTVKYGFTVSGAKTEQE</sequence>
<evidence type="ECO:0000313" key="3">
    <source>
        <dbReference type="Proteomes" id="UP000294613"/>
    </source>
</evidence>
<dbReference type="EMBL" id="BHEO01000002">
    <property type="protein sequence ID" value="GBU04407.1"/>
    <property type="molecule type" value="Genomic_DNA"/>
</dbReference>
<protein>
    <recommendedName>
        <fullName evidence="5">DUF3221 domain-containing protein</fullName>
    </recommendedName>
</protein>
<dbReference type="EMBL" id="SLZV01000018">
    <property type="protein sequence ID" value="TCS66676.1"/>
    <property type="molecule type" value="Genomic_DNA"/>
</dbReference>
<comment type="caution">
    <text evidence="2">The sequence shown here is derived from an EMBL/GenBank/DDBJ whole genome shotgun (WGS) entry which is preliminary data.</text>
</comment>
<accession>A0A4R3JKE9</accession>